<evidence type="ECO:0000313" key="7">
    <source>
        <dbReference type="Proteomes" id="UP000186400"/>
    </source>
</evidence>
<dbReference type="STRING" id="159291.SAMN05920897_1256"/>
<keyword evidence="7" id="KW-1185">Reference proteome</keyword>
<evidence type="ECO:0000259" key="5">
    <source>
        <dbReference type="Pfam" id="PF00496"/>
    </source>
</evidence>
<dbReference type="GO" id="GO:0015833">
    <property type="term" value="P:peptide transport"/>
    <property type="evidence" value="ECO:0007669"/>
    <property type="project" value="TreeGrafter"/>
</dbReference>
<keyword evidence="3 4" id="KW-0732">Signal</keyword>
<dbReference type="InterPro" id="IPR039424">
    <property type="entry name" value="SBP_5"/>
</dbReference>
<evidence type="ECO:0000256" key="2">
    <source>
        <dbReference type="ARBA" id="ARBA00022448"/>
    </source>
</evidence>
<protein>
    <submittedName>
        <fullName evidence="6">Peptide/nickel transport system substrate-binding protein</fullName>
    </submittedName>
</protein>
<reference evidence="6 7" key="1">
    <citation type="submission" date="2017-01" db="EMBL/GenBank/DDBJ databases">
        <authorList>
            <person name="Mah S.A."/>
            <person name="Swanson W.J."/>
            <person name="Moy G.W."/>
            <person name="Vacquier V.D."/>
        </authorList>
    </citation>
    <scope>NUCLEOTIDE SEQUENCE [LARGE SCALE GENOMIC DNA]</scope>
    <source>
        <strain evidence="6 7">ASpG1</strain>
    </source>
</reference>
<dbReference type="Gene3D" id="3.40.190.10">
    <property type="entry name" value="Periplasmic binding protein-like II"/>
    <property type="match status" value="1"/>
</dbReference>
<comment type="similarity">
    <text evidence="1">Belongs to the bacterial solute-binding protein 5 family.</text>
</comment>
<name>A0A1N6XI79_9SPIO</name>
<sequence length="553" mass="62518">MGKMHIFRMTLACLAASIMMLFVSCGGRADIADEDMGAPVPNLVVLSSLPEANRVNYEMAQELAEELAKIGVTLEARPTDFSVLLDVLYGEDMDYDAYTIGWSGRVERLDPDMFIHSINHSDNAVAGGNNTCRFSNSEFDILADAQRQEMDVEARREIVWRAQRILAEEVPRITLYSRANVQTYDKTRFTNMVNMSGEGLFNEWSPLVMEPLSQDHTVPVVASNINITNLNPFAARSVYDWRNLRLIYDKLVRLSPQVEPEPWAATGWEIVEDTVVDVTIRSGMSFHDGEPVTVDDVVWSYQTWMDLPDSYFASFTNPIESVEARDANTVRFVLNAPYAPFITTTLTQIPIVPKHIWQNVGDVTQYENAHPVGSGPFSFVRFRPGEELVTERFADYFFPVNIDGYIFKIYASPEGVLSDLELKNVDVISYDLIPAHINQIKSNEGGRFSHLELTEAPDIGFFYIGLNNNRPPFNNVDFRRALTYLVDYDYALDVLLEGYGSRGGGGLVINAANKFWHNPEVPIYDTYDPEKARELLAEAGFTWDSTGRLRMPR</sequence>
<keyword evidence="2" id="KW-0813">Transport</keyword>
<dbReference type="EMBL" id="FTMS01000025">
    <property type="protein sequence ID" value="SIR02055.1"/>
    <property type="molecule type" value="Genomic_DNA"/>
</dbReference>
<dbReference type="PANTHER" id="PTHR30290:SF9">
    <property type="entry name" value="OLIGOPEPTIDE-BINDING PROTEIN APPA"/>
    <property type="match status" value="1"/>
</dbReference>
<feature type="signal peptide" evidence="4">
    <location>
        <begin position="1"/>
        <end position="29"/>
    </location>
</feature>
<gene>
    <name evidence="6" type="ORF">SAMN05920897_1256</name>
</gene>
<dbReference type="CDD" id="cd00995">
    <property type="entry name" value="PBP2_NikA_DppA_OppA_like"/>
    <property type="match status" value="1"/>
</dbReference>
<evidence type="ECO:0000256" key="4">
    <source>
        <dbReference type="SAM" id="SignalP"/>
    </source>
</evidence>
<feature type="domain" description="Solute-binding protein family 5" evidence="5">
    <location>
        <begin position="259"/>
        <end position="547"/>
    </location>
</feature>
<dbReference type="Gene3D" id="3.10.105.10">
    <property type="entry name" value="Dipeptide-binding Protein, Domain 3"/>
    <property type="match status" value="2"/>
</dbReference>
<dbReference type="Proteomes" id="UP000186400">
    <property type="component" value="Unassembled WGS sequence"/>
</dbReference>
<evidence type="ECO:0000313" key="6">
    <source>
        <dbReference type="EMBL" id="SIR02055.1"/>
    </source>
</evidence>
<dbReference type="SUPFAM" id="SSF53850">
    <property type="entry name" value="Periplasmic binding protein-like II"/>
    <property type="match status" value="2"/>
</dbReference>
<accession>A0A1N6XI79</accession>
<dbReference type="Pfam" id="PF00496">
    <property type="entry name" value="SBP_bac_5"/>
    <property type="match status" value="1"/>
</dbReference>
<dbReference type="RefSeq" id="WP_234969131.1">
    <property type="nucleotide sequence ID" value="NZ_FTMS01000025.1"/>
</dbReference>
<dbReference type="PANTHER" id="PTHR30290">
    <property type="entry name" value="PERIPLASMIC BINDING COMPONENT OF ABC TRANSPORTER"/>
    <property type="match status" value="1"/>
</dbReference>
<proteinExistence type="inferred from homology"/>
<feature type="chain" id="PRO_5012230190" evidence="4">
    <location>
        <begin position="30"/>
        <end position="553"/>
    </location>
</feature>
<dbReference type="GO" id="GO:1904680">
    <property type="term" value="F:peptide transmembrane transporter activity"/>
    <property type="evidence" value="ECO:0007669"/>
    <property type="project" value="TreeGrafter"/>
</dbReference>
<evidence type="ECO:0000256" key="1">
    <source>
        <dbReference type="ARBA" id="ARBA00005695"/>
    </source>
</evidence>
<dbReference type="InterPro" id="IPR000914">
    <property type="entry name" value="SBP_5_dom"/>
</dbReference>
<dbReference type="AlphaFoldDB" id="A0A1N6XI79"/>
<dbReference type="PROSITE" id="PS51257">
    <property type="entry name" value="PROKAR_LIPOPROTEIN"/>
    <property type="match status" value="1"/>
</dbReference>
<evidence type="ECO:0000256" key="3">
    <source>
        <dbReference type="ARBA" id="ARBA00022729"/>
    </source>
</evidence>
<organism evidence="6 7">
    <name type="scientific">Alkalispirochaeta americana</name>
    <dbReference type="NCBI Taxonomy" id="159291"/>
    <lineage>
        <taxon>Bacteria</taxon>
        <taxon>Pseudomonadati</taxon>
        <taxon>Spirochaetota</taxon>
        <taxon>Spirochaetia</taxon>
        <taxon>Spirochaetales</taxon>
        <taxon>Spirochaetaceae</taxon>
        <taxon>Alkalispirochaeta</taxon>
    </lineage>
</organism>